<dbReference type="EMBL" id="QURR01000046">
    <property type="protein sequence ID" value="RGE39728.1"/>
    <property type="molecule type" value="Genomic_DNA"/>
</dbReference>
<evidence type="ECO:0008006" key="3">
    <source>
        <dbReference type="Google" id="ProtNLM"/>
    </source>
</evidence>
<proteinExistence type="predicted"/>
<sequence>MGLFDFLKKPKMPESMEAAMASQAQDFIDAFSGRGAPIDASQLDYSRDSIALVDKVLQDFYVQQAPLPEDLHFLASAYVFECARRQYGGRYLRSEAPNSFVLVLGEPACRIGFCAMGKVASRAANGPDDNLLFFYDGIAQALERKVDVALT</sequence>
<protein>
    <recommendedName>
        <fullName evidence="3">DUF3806 domain-containing protein</fullName>
    </recommendedName>
</protein>
<dbReference type="Proteomes" id="UP000261948">
    <property type="component" value="Unassembled WGS sequence"/>
</dbReference>
<keyword evidence="2" id="KW-1185">Reference proteome</keyword>
<accession>A0A373F6F9</accession>
<gene>
    <name evidence="1" type="ORF">DZC30_21450</name>
</gene>
<evidence type="ECO:0000313" key="2">
    <source>
        <dbReference type="Proteomes" id="UP000261948"/>
    </source>
</evidence>
<evidence type="ECO:0000313" key="1">
    <source>
        <dbReference type="EMBL" id="RGE39728.1"/>
    </source>
</evidence>
<comment type="caution">
    <text evidence="1">The sequence shown here is derived from an EMBL/GenBank/DDBJ whole genome shotgun (WGS) entry which is preliminary data.</text>
</comment>
<organism evidence="1 2">
    <name type="scientific">Comamonas testosteroni</name>
    <name type="common">Pseudomonas testosteroni</name>
    <dbReference type="NCBI Taxonomy" id="285"/>
    <lineage>
        <taxon>Bacteria</taxon>
        <taxon>Pseudomonadati</taxon>
        <taxon>Pseudomonadota</taxon>
        <taxon>Betaproteobacteria</taxon>
        <taxon>Burkholderiales</taxon>
        <taxon>Comamonadaceae</taxon>
        <taxon>Comamonas</taxon>
    </lineage>
</organism>
<name>A0A373F6F9_COMTE</name>
<reference evidence="1 2" key="1">
    <citation type="submission" date="2018-08" db="EMBL/GenBank/DDBJ databases">
        <title>Comamonas testosteroni strain SWCO2.</title>
        <authorList>
            <person name="Jiang N."/>
            <person name="Zhang X.Z."/>
        </authorList>
    </citation>
    <scope>NUCLEOTIDE SEQUENCE [LARGE SCALE GENOMIC DNA]</scope>
    <source>
        <strain evidence="1 2">SWCO2</strain>
    </source>
</reference>
<dbReference type="AlphaFoldDB" id="A0A373F6F9"/>
<dbReference type="OrthoDB" id="8850210at2"/>